<dbReference type="OrthoDB" id="6409159at2759"/>
<reference evidence="2" key="1">
    <citation type="submission" date="2020-12" db="EMBL/GenBank/DDBJ databases">
        <authorList>
            <person name="Iha C."/>
        </authorList>
    </citation>
    <scope>NUCLEOTIDE SEQUENCE</scope>
</reference>
<dbReference type="SUPFAM" id="SSF81296">
    <property type="entry name" value="E set domains"/>
    <property type="match status" value="1"/>
</dbReference>
<organism evidence="2 3">
    <name type="scientific">Ostreobium quekettii</name>
    <dbReference type="NCBI Taxonomy" id="121088"/>
    <lineage>
        <taxon>Eukaryota</taxon>
        <taxon>Viridiplantae</taxon>
        <taxon>Chlorophyta</taxon>
        <taxon>core chlorophytes</taxon>
        <taxon>Ulvophyceae</taxon>
        <taxon>TCBD clade</taxon>
        <taxon>Bryopsidales</taxon>
        <taxon>Ostreobineae</taxon>
        <taxon>Ostreobiaceae</taxon>
        <taxon>Ostreobium</taxon>
    </lineage>
</organism>
<dbReference type="InterPro" id="IPR014756">
    <property type="entry name" value="Ig_E-set"/>
</dbReference>
<proteinExistence type="predicted"/>
<feature type="domain" description="MD-2-related lipid-recognition" evidence="1">
    <location>
        <begin position="7"/>
        <end position="126"/>
    </location>
</feature>
<evidence type="ECO:0000313" key="2">
    <source>
        <dbReference type="EMBL" id="CAD7700654.1"/>
    </source>
</evidence>
<keyword evidence="3" id="KW-1185">Reference proteome</keyword>
<protein>
    <recommendedName>
        <fullName evidence="1">MD-2-related lipid-recognition domain-containing protein</fullName>
    </recommendedName>
</protein>
<dbReference type="AlphaFoldDB" id="A0A8S1J0G7"/>
<dbReference type="Pfam" id="PF02221">
    <property type="entry name" value="E1_DerP2_DerF2"/>
    <property type="match status" value="1"/>
</dbReference>
<dbReference type="Proteomes" id="UP000708148">
    <property type="component" value="Unassembled WGS sequence"/>
</dbReference>
<comment type="caution">
    <text evidence="2">The sequence shown here is derived from an EMBL/GenBank/DDBJ whole genome shotgun (WGS) entry which is preliminary data.</text>
</comment>
<name>A0A8S1J0G7_9CHLO</name>
<evidence type="ECO:0000313" key="3">
    <source>
        <dbReference type="Proteomes" id="UP000708148"/>
    </source>
</evidence>
<dbReference type="SMART" id="SM00737">
    <property type="entry name" value="ML"/>
    <property type="match status" value="1"/>
</dbReference>
<evidence type="ECO:0000259" key="1">
    <source>
        <dbReference type="SMART" id="SM00737"/>
    </source>
</evidence>
<gene>
    <name evidence="2" type="ORF">OSTQU699_LOCUS6013</name>
</gene>
<sequence length="146" mass="15319">MGEPVEYEVCGEGLPFSVTELDIEPLKPRPGRTVMGSFKGNFSGDAPVEAAEVKFVVELGSLEVGDGTLDLCELLDCPLAPGEIGASAEEKIPSIAPPGDYNVRIEALDKTPGNEDVVLACVELGLTVRPPDVVGGAKDFFGRIFG</sequence>
<dbReference type="InterPro" id="IPR003172">
    <property type="entry name" value="ML_dom"/>
</dbReference>
<dbReference type="EMBL" id="CAJHUC010001315">
    <property type="protein sequence ID" value="CAD7700654.1"/>
    <property type="molecule type" value="Genomic_DNA"/>
</dbReference>
<accession>A0A8S1J0G7</accession>